<comment type="caution">
    <text evidence="1">The sequence shown here is derived from an EMBL/GenBank/DDBJ whole genome shotgun (WGS) entry which is preliminary data.</text>
</comment>
<gene>
    <name evidence="1" type="ORF">I4F81_006086</name>
</gene>
<keyword evidence="2" id="KW-1185">Reference proteome</keyword>
<proteinExistence type="predicted"/>
<reference evidence="1" key="1">
    <citation type="submission" date="2019-11" db="EMBL/GenBank/DDBJ databases">
        <title>Nori genome reveals adaptations in red seaweeds to the harsh intertidal environment.</title>
        <authorList>
            <person name="Wang D."/>
            <person name="Mao Y."/>
        </authorList>
    </citation>
    <scope>NUCLEOTIDE SEQUENCE</scope>
    <source>
        <tissue evidence="1">Gametophyte</tissue>
    </source>
</reference>
<accession>A0ACC3C0Q6</accession>
<evidence type="ECO:0000313" key="1">
    <source>
        <dbReference type="EMBL" id="KAK1863531.1"/>
    </source>
</evidence>
<evidence type="ECO:0000313" key="2">
    <source>
        <dbReference type="Proteomes" id="UP000798662"/>
    </source>
</evidence>
<name>A0ACC3C0Q6_PYRYE</name>
<dbReference type="Proteomes" id="UP000798662">
    <property type="component" value="Chromosome 2"/>
</dbReference>
<protein>
    <submittedName>
        <fullName evidence="1">Uncharacterized protein</fullName>
    </submittedName>
</protein>
<organism evidence="1 2">
    <name type="scientific">Pyropia yezoensis</name>
    <name type="common">Susabi-nori</name>
    <name type="synonym">Porphyra yezoensis</name>
    <dbReference type="NCBI Taxonomy" id="2788"/>
    <lineage>
        <taxon>Eukaryota</taxon>
        <taxon>Rhodophyta</taxon>
        <taxon>Bangiophyceae</taxon>
        <taxon>Bangiales</taxon>
        <taxon>Bangiaceae</taxon>
        <taxon>Pyropia</taxon>
    </lineage>
</organism>
<dbReference type="EMBL" id="CM020619">
    <property type="protein sequence ID" value="KAK1863531.1"/>
    <property type="molecule type" value="Genomic_DNA"/>
</dbReference>
<sequence>MTPPAAAAGVAAADGSDIEAKRTRAPNELEMARQYSETSARVSQALERKADGGKAKDGPVDLKKEVEMWEHKVSVEEMVTRLKTDAENGLTDAEAKLRLERDGPNVLSPPKVTPWYVKLLLQFVNFFAILLQVAAILCFIGFGLHPESKDNLYLGIILYVVVIVTALFTFAQEFKSEKTMEKFANFLPPQTVVHRGGKVLEVPARDLVVGDLCDVKLGDKIPADLRIVSNQKLKVDNSPLTGESEPIGRTVDCTDENPLETKNLAFFGTLAVDGTAQGVVVNTGDDTVFGRIAGLAAGSSSETTTLQKDIHHFVIIISAVAIFLGIAFFIIGVAKDTDIISNIVFCIGIIVANVPEGLLATVTVSLTLSAQRMSKKQVLVKKLEAVETMGSTTCICSDKTGTLTQNRMTIVHLVYDLELHTTKGAATEATFNSDNACYKDLFYIACNCGKATFDSKEMDDFPDRSIDERKVNGDASEAGILKFCEKIESVETYRKANPQVSGIPFNSTNKFMITINEDSVAAAAGVPDRLRMCVKGAPERVVDKCSNALTSAGVVPMSAEIRAKINEHLAFMMERGERVLGFAQLPLDASFTRDFEFDTEDPNFPMEGFTFVGLMALLDPPREAVPGAVATCQSAGIKVVMVTGDHPATAKSIAKQVNIIRDPTAEDVARERGIPVEEVDRSEIKSIVVPGSQIKDLDEADWDRVLAHDQIVFARTSPQQKLIIVENNQRLNHIVAVTGDGVNDSPALKKANIGVAMGISGSDVSKEAADMILLDDNFASIVAGVEEGRLIFDNLKKSIAYTLTSNIPEITPFLTFILVGVPLPLTTFLILCIDLGTDLLPAISLAYEEAEADIMRRPPRDAQVDRLVNRRLISFSYFQIGVIQALAGFFTYLVVFNDYGLSAGTLIGLDTDTTFSTQQSDDMRWLFVERVRPRGRSFDADWFRTENGDFDTFFRANRGFNPEFQLVSPQLPSGAAPATLGAATDRAGREYNAMFQQIGRLTGRTSCREFTCALGNNNPACFAATGVVTDLGINTGVENSDVIEGDDAGQGCFDLWTREEQDEIIKRAQTSFLVSIVVVQIGGILVCKTRVLSLFTQGVKNKVLIAGVIQEIVLIALLVYVPWLHDVFGTRPLRVVHLLPAIPFAIFIIFYDELRKFFIRKGDRTGNKLGKWLRYNTYW</sequence>